<dbReference type="RefSeq" id="WP_078967463.1">
    <property type="nucleotide sequence ID" value="NZ_CP051006.1"/>
</dbReference>
<evidence type="ECO:0000313" key="2">
    <source>
        <dbReference type="EMBL" id="QNT94662.1"/>
    </source>
</evidence>
<evidence type="ECO:0000313" key="3">
    <source>
        <dbReference type="Proteomes" id="UP000516422"/>
    </source>
</evidence>
<dbReference type="InterPro" id="IPR007278">
    <property type="entry name" value="DUF397"/>
</dbReference>
<name>A0A7H1Q2Y2_9ACTN</name>
<proteinExistence type="predicted"/>
<gene>
    <name evidence="2" type="ORF">HEP81_04385</name>
</gene>
<dbReference type="Proteomes" id="UP000516422">
    <property type="component" value="Chromosome"/>
</dbReference>
<sequence>MRVHREGSDSNDQGPDCVEVALAPATVHIRDSRDKDRARLTVDEAGWTEFVEFAAHSA</sequence>
<reference evidence="2 3" key="1">
    <citation type="submission" date="2020-04" db="EMBL/GenBank/DDBJ databases">
        <title>Characterization and engineering of Streptomyces griseofuscus DSM40191 as a potential heterologous host for expression of BGCs.</title>
        <authorList>
            <person name="Gren T."/>
            <person name="Whitford C.M."/>
            <person name="Mohite O.S."/>
            <person name="Joergensen T.S."/>
            <person name="Nielsen J.B."/>
            <person name="Lee S.Y."/>
            <person name="Weber T."/>
        </authorList>
    </citation>
    <scope>NUCLEOTIDE SEQUENCE [LARGE SCALE GENOMIC DNA]</scope>
    <source>
        <strain evidence="2 3">DSM 40191</strain>
    </source>
</reference>
<accession>A0A7H1Q2Y2</accession>
<dbReference type="EMBL" id="CP051006">
    <property type="protein sequence ID" value="QNT94662.1"/>
    <property type="molecule type" value="Genomic_DNA"/>
</dbReference>
<evidence type="ECO:0000259" key="1">
    <source>
        <dbReference type="Pfam" id="PF04149"/>
    </source>
</evidence>
<dbReference type="Pfam" id="PF04149">
    <property type="entry name" value="DUF397"/>
    <property type="match status" value="1"/>
</dbReference>
<organism evidence="2 3">
    <name type="scientific">Streptomyces griseofuscus</name>
    <dbReference type="NCBI Taxonomy" id="146922"/>
    <lineage>
        <taxon>Bacteria</taxon>
        <taxon>Bacillati</taxon>
        <taxon>Actinomycetota</taxon>
        <taxon>Actinomycetes</taxon>
        <taxon>Kitasatosporales</taxon>
        <taxon>Streptomycetaceae</taxon>
        <taxon>Streptomyces</taxon>
    </lineage>
</organism>
<feature type="domain" description="DUF397" evidence="1">
    <location>
        <begin position="7"/>
        <end position="53"/>
    </location>
</feature>
<protein>
    <recommendedName>
        <fullName evidence="1">DUF397 domain-containing protein</fullName>
    </recommendedName>
</protein>
<dbReference type="GeneID" id="91463947"/>
<dbReference type="AlphaFoldDB" id="A0A7H1Q2Y2"/>
<dbReference type="KEGG" id="sgf:HEP81_04385"/>